<feature type="domain" description="Carbohydrate kinase PfkB" evidence="5">
    <location>
        <begin position="31"/>
        <end position="274"/>
    </location>
</feature>
<dbReference type="EMBL" id="CP071868">
    <property type="protein sequence ID" value="QTE27785.1"/>
    <property type="molecule type" value="Genomic_DNA"/>
</dbReference>
<dbReference type="PRINTS" id="PR00990">
    <property type="entry name" value="RIBOKINASE"/>
</dbReference>
<dbReference type="AlphaFoldDB" id="A0A8A4Z8I6"/>
<keyword evidence="2 4" id="KW-0808">Transferase</keyword>
<evidence type="ECO:0000256" key="4">
    <source>
        <dbReference type="RuleBase" id="RU003704"/>
    </source>
</evidence>
<organism evidence="6 7">
    <name type="scientific">Pengzhenrongella sicca</name>
    <dbReference type="NCBI Taxonomy" id="2819238"/>
    <lineage>
        <taxon>Bacteria</taxon>
        <taxon>Bacillati</taxon>
        <taxon>Actinomycetota</taxon>
        <taxon>Actinomycetes</taxon>
        <taxon>Micrococcales</taxon>
        <taxon>Pengzhenrongella</taxon>
    </lineage>
</organism>
<dbReference type="KEGG" id="psic:J4E96_10105"/>
<evidence type="ECO:0000313" key="6">
    <source>
        <dbReference type="EMBL" id="QTE27785.1"/>
    </source>
</evidence>
<evidence type="ECO:0000256" key="3">
    <source>
        <dbReference type="ARBA" id="ARBA00022777"/>
    </source>
</evidence>
<dbReference type="PANTHER" id="PTHR10584:SF166">
    <property type="entry name" value="RIBOKINASE"/>
    <property type="match status" value="1"/>
</dbReference>
<dbReference type="SUPFAM" id="SSF53613">
    <property type="entry name" value="Ribokinase-like"/>
    <property type="match status" value="1"/>
</dbReference>
<dbReference type="GO" id="GO:0006796">
    <property type="term" value="P:phosphate-containing compound metabolic process"/>
    <property type="evidence" value="ECO:0007669"/>
    <property type="project" value="UniProtKB-ARBA"/>
</dbReference>
<dbReference type="InterPro" id="IPR002139">
    <property type="entry name" value="Ribo/fructo_kinase"/>
</dbReference>
<dbReference type="Gene3D" id="3.40.1190.20">
    <property type="match status" value="1"/>
</dbReference>
<name>A0A8A4Z8I6_9MICO</name>
<evidence type="ECO:0000256" key="1">
    <source>
        <dbReference type="ARBA" id="ARBA00010688"/>
    </source>
</evidence>
<keyword evidence="3 4" id="KW-0418">Kinase</keyword>
<dbReference type="Pfam" id="PF00294">
    <property type="entry name" value="PfkB"/>
    <property type="match status" value="1"/>
</dbReference>
<accession>A0A8A4Z8I6</accession>
<gene>
    <name evidence="6" type="ORF">J4E96_10105</name>
</gene>
<dbReference type="InterPro" id="IPR011611">
    <property type="entry name" value="PfkB_dom"/>
</dbReference>
<protein>
    <submittedName>
        <fullName evidence="6">Carbohydrate kinase family protein</fullName>
    </submittedName>
</protein>
<dbReference type="InterPro" id="IPR029056">
    <property type="entry name" value="Ribokinase-like"/>
</dbReference>
<evidence type="ECO:0000259" key="5">
    <source>
        <dbReference type="Pfam" id="PF00294"/>
    </source>
</evidence>
<keyword evidence="7" id="KW-1185">Reference proteome</keyword>
<dbReference type="GO" id="GO:0016301">
    <property type="term" value="F:kinase activity"/>
    <property type="evidence" value="ECO:0007669"/>
    <property type="project" value="UniProtKB-KW"/>
</dbReference>
<proteinExistence type="inferred from homology"/>
<reference evidence="6" key="1">
    <citation type="submission" date="2021-03" db="EMBL/GenBank/DDBJ databases">
        <title>Pengzhenrongella sicca gen. nov., sp. nov., a new member of suborder Micrococcineae isolated from High-Arctic tundra soil.</title>
        <authorList>
            <person name="Peng F."/>
        </authorList>
    </citation>
    <scope>NUCLEOTIDE SEQUENCE</scope>
    <source>
        <strain evidence="6">LRZ-2</strain>
    </source>
</reference>
<dbReference type="RefSeq" id="WP_227421995.1">
    <property type="nucleotide sequence ID" value="NZ_CP071868.1"/>
</dbReference>
<evidence type="ECO:0000313" key="7">
    <source>
        <dbReference type="Proteomes" id="UP000663937"/>
    </source>
</evidence>
<dbReference type="PANTHER" id="PTHR10584">
    <property type="entry name" value="SUGAR KINASE"/>
    <property type="match status" value="1"/>
</dbReference>
<evidence type="ECO:0000256" key="2">
    <source>
        <dbReference type="ARBA" id="ARBA00022679"/>
    </source>
</evidence>
<sequence length="302" mass="31264">MPSVLVAGPVSWNAIVTVAALPEPRSQTLFASDHRDTLGGTSAGKALALARLGVDVALHTVLGDDDAGTRVRAELAEPRLRLEATVVPGPTERHLNLMAAGGERVSIYLDVPRAPDEVPASAAADLARCEVAVVDLSDASRRYLDLARTAGVPVWCDLHDYDGHAAFHRDFLAAADVVVVSADRLADPRAFLTDAVAAGARWAVCTRGARGALALGRTEGWLEVPATTATWVVDTNGAGDAFVAGMLLGHLERRPLAHCLRLGAAAGALAVASAALVSTDLTADAVRRIAGLASDTGADQPE</sequence>
<dbReference type="InterPro" id="IPR002173">
    <property type="entry name" value="Carboh/pur_kinase_PfkB_CS"/>
</dbReference>
<dbReference type="PROSITE" id="PS00584">
    <property type="entry name" value="PFKB_KINASES_2"/>
    <property type="match status" value="1"/>
</dbReference>
<dbReference type="Proteomes" id="UP000663937">
    <property type="component" value="Chromosome"/>
</dbReference>
<comment type="similarity">
    <text evidence="1 4">Belongs to the carbohydrate kinase PfkB family.</text>
</comment>